<reference evidence="2 3" key="1">
    <citation type="journal article" date="2024" name="G3 (Bethesda)">
        <title>Genome assembly of Hibiscus sabdariffa L. provides insights into metabolisms of medicinal natural products.</title>
        <authorList>
            <person name="Kim T."/>
        </authorList>
    </citation>
    <scope>NUCLEOTIDE SEQUENCE [LARGE SCALE GENOMIC DNA]</scope>
    <source>
        <strain evidence="2">TK-2024</strain>
        <tissue evidence="2">Old leaves</tissue>
    </source>
</reference>
<dbReference type="Proteomes" id="UP001472677">
    <property type="component" value="Unassembled WGS sequence"/>
</dbReference>
<keyword evidence="3" id="KW-1185">Reference proteome</keyword>
<evidence type="ECO:0000256" key="1">
    <source>
        <dbReference type="SAM" id="MobiDB-lite"/>
    </source>
</evidence>
<name>A0ABR2BMI2_9ROSI</name>
<sequence>MHWRVGIEFQAHTENEAVEYASTTRDNKIEAPSNQGSAGAVSSQPHLPPADNEQCPQQLEDSPGCEPDSQQLEGLRVTSEVSSSRLRDDVCDTESNRASVHIEPIVCDEGVQNH</sequence>
<proteinExistence type="predicted"/>
<feature type="compositionally biased region" description="Polar residues" evidence="1">
    <location>
        <begin position="32"/>
        <end position="45"/>
    </location>
</feature>
<evidence type="ECO:0000313" key="2">
    <source>
        <dbReference type="EMBL" id="KAK8508351.1"/>
    </source>
</evidence>
<feature type="region of interest" description="Disordered" evidence="1">
    <location>
        <begin position="21"/>
        <end position="93"/>
    </location>
</feature>
<organism evidence="2 3">
    <name type="scientific">Hibiscus sabdariffa</name>
    <name type="common">roselle</name>
    <dbReference type="NCBI Taxonomy" id="183260"/>
    <lineage>
        <taxon>Eukaryota</taxon>
        <taxon>Viridiplantae</taxon>
        <taxon>Streptophyta</taxon>
        <taxon>Embryophyta</taxon>
        <taxon>Tracheophyta</taxon>
        <taxon>Spermatophyta</taxon>
        <taxon>Magnoliopsida</taxon>
        <taxon>eudicotyledons</taxon>
        <taxon>Gunneridae</taxon>
        <taxon>Pentapetalae</taxon>
        <taxon>rosids</taxon>
        <taxon>malvids</taxon>
        <taxon>Malvales</taxon>
        <taxon>Malvaceae</taxon>
        <taxon>Malvoideae</taxon>
        <taxon>Hibiscus</taxon>
    </lineage>
</organism>
<accession>A0ABR2BMI2</accession>
<dbReference type="EMBL" id="JBBPBM010000103">
    <property type="protein sequence ID" value="KAK8508351.1"/>
    <property type="molecule type" value="Genomic_DNA"/>
</dbReference>
<gene>
    <name evidence="2" type="ORF">V6N12_019530</name>
</gene>
<evidence type="ECO:0000313" key="3">
    <source>
        <dbReference type="Proteomes" id="UP001472677"/>
    </source>
</evidence>
<comment type="caution">
    <text evidence="2">The sequence shown here is derived from an EMBL/GenBank/DDBJ whole genome shotgun (WGS) entry which is preliminary data.</text>
</comment>
<protein>
    <submittedName>
        <fullName evidence="2">Uncharacterized protein</fullName>
    </submittedName>
</protein>